<dbReference type="AlphaFoldDB" id="A0A2H0RH05"/>
<evidence type="ECO:0000313" key="1">
    <source>
        <dbReference type="EMBL" id="PIR45832.1"/>
    </source>
</evidence>
<organism evidence="1 2">
    <name type="scientific">Candidatus Vogelbacteria bacterium CG10_big_fil_rev_8_21_14_0_10_49_38</name>
    <dbReference type="NCBI Taxonomy" id="1975043"/>
    <lineage>
        <taxon>Bacteria</taxon>
        <taxon>Candidatus Vogeliibacteriota</taxon>
    </lineage>
</organism>
<dbReference type="InterPro" id="IPR023346">
    <property type="entry name" value="Lysozyme-like_dom_sf"/>
</dbReference>
<evidence type="ECO:0008006" key="3">
    <source>
        <dbReference type="Google" id="ProtNLM"/>
    </source>
</evidence>
<dbReference type="EMBL" id="PCYK01000025">
    <property type="protein sequence ID" value="PIR45832.1"/>
    <property type="molecule type" value="Genomic_DNA"/>
</dbReference>
<gene>
    <name evidence="1" type="ORF">COV08_02965</name>
</gene>
<proteinExistence type="predicted"/>
<evidence type="ECO:0000313" key="2">
    <source>
        <dbReference type="Proteomes" id="UP000230431"/>
    </source>
</evidence>
<dbReference type="Proteomes" id="UP000230431">
    <property type="component" value="Unassembled WGS sequence"/>
</dbReference>
<reference evidence="1 2" key="1">
    <citation type="submission" date="2017-09" db="EMBL/GenBank/DDBJ databases">
        <title>Depth-based differentiation of microbial function through sediment-hosted aquifers and enrichment of novel symbionts in the deep terrestrial subsurface.</title>
        <authorList>
            <person name="Probst A.J."/>
            <person name="Ladd B."/>
            <person name="Jarett J.K."/>
            <person name="Geller-Mcgrath D.E."/>
            <person name="Sieber C.M."/>
            <person name="Emerson J.B."/>
            <person name="Anantharaman K."/>
            <person name="Thomas B.C."/>
            <person name="Malmstrom R."/>
            <person name="Stieglmeier M."/>
            <person name="Klingl A."/>
            <person name="Woyke T."/>
            <person name="Ryan C.M."/>
            <person name="Banfield J.F."/>
        </authorList>
    </citation>
    <scope>NUCLEOTIDE SEQUENCE [LARGE SCALE GENOMIC DNA]</scope>
    <source>
        <strain evidence="1">CG10_big_fil_rev_8_21_14_0_10_49_38</strain>
    </source>
</reference>
<comment type="caution">
    <text evidence="1">The sequence shown here is derived from an EMBL/GenBank/DDBJ whole genome shotgun (WGS) entry which is preliminary data.</text>
</comment>
<accession>A0A2H0RH05</accession>
<dbReference type="Gene3D" id="1.10.530.10">
    <property type="match status" value="1"/>
</dbReference>
<sequence length="156" mass="17314">MASLIVTATTSGAAGSSALLNQLVQAQDAPIEVTETYTVESPKTEAGAKIFQQVLAASKRHGLHPDSVLRVASCESNFRQYNAETGKVLRGRVNGADVGVFQINEKYHLIQSQKLGFNIYEAEGNIEYAMWLMKKEGNRHWNWSKPCWGSERELKN</sequence>
<dbReference type="SUPFAM" id="SSF53955">
    <property type="entry name" value="Lysozyme-like"/>
    <property type="match status" value="1"/>
</dbReference>
<protein>
    <recommendedName>
        <fullName evidence="3">Transglycosylase SLT domain-containing protein</fullName>
    </recommendedName>
</protein>
<name>A0A2H0RH05_9BACT</name>